<evidence type="ECO:0000256" key="5">
    <source>
        <dbReference type="SAM" id="Phobius"/>
    </source>
</evidence>
<evidence type="ECO:0000256" key="1">
    <source>
        <dbReference type="ARBA" id="ARBA00023224"/>
    </source>
</evidence>
<dbReference type="InterPro" id="IPR004090">
    <property type="entry name" value="Chemotax_Me-accpt_rcpt"/>
</dbReference>
<keyword evidence="9" id="KW-1185">Reference proteome</keyword>
<protein>
    <submittedName>
        <fullName evidence="8">Methyl-accepting chemotaxis protein</fullName>
    </submittedName>
</protein>
<keyword evidence="1 3" id="KW-0807">Transducer</keyword>
<organism evidence="8 9">
    <name type="scientific">Clostridium algifaecis</name>
    <dbReference type="NCBI Taxonomy" id="1472040"/>
    <lineage>
        <taxon>Bacteria</taxon>
        <taxon>Bacillati</taxon>
        <taxon>Bacillota</taxon>
        <taxon>Clostridia</taxon>
        <taxon>Eubacteriales</taxon>
        <taxon>Clostridiaceae</taxon>
        <taxon>Clostridium</taxon>
    </lineage>
</organism>
<keyword evidence="5" id="KW-0472">Membrane</keyword>
<dbReference type="InterPro" id="IPR024478">
    <property type="entry name" value="HlyB_4HB_MCP"/>
</dbReference>
<dbReference type="Pfam" id="PF00015">
    <property type="entry name" value="MCPsignal"/>
    <property type="match status" value="1"/>
</dbReference>
<evidence type="ECO:0000313" key="8">
    <source>
        <dbReference type="EMBL" id="MBP2032655.1"/>
    </source>
</evidence>
<feature type="domain" description="HAMP" evidence="7">
    <location>
        <begin position="212"/>
        <end position="264"/>
    </location>
</feature>
<reference evidence="8 9" key="1">
    <citation type="submission" date="2021-03" db="EMBL/GenBank/DDBJ databases">
        <title>Genomic Encyclopedia of Type Strains, Phase IV (KMG-IV): sequencing the most valuable type-strain genomes for metagenomic binning, comparative biology and taxonomic classification.</title>
        <authorList>
            <person name="Goeker M."/>
        </authorList>
    </citation>
    <scope>NUCLEOTIDE SEQUENCE [LARGE SCALE GENOMIC DNA]</scope>
    <source>
        <strain evidence="8 9">DSM 28783</strain>
    </source>
</reference>
<dbReference type="PROSITE" id="PS50111">
    <property type="entry name" value="CHEMOTAXIS_TRANSDUC_2"/>
    <property type="match status" value="1"/>
</dbReference>
<evidence type="ECO:0000256" key="4">
    <source>
        <dbReference type="SAM" id="Coils"/>
    </source>
</evidence>
<feature type="coiled-coil region" evidence="4">
    <location>
        <begin position="312"/>
        <end position="371"/>
    </location>
</feature>
<evidence type="ECO:0000256" key="3">
    <source>
        <dbReference type="PROSITE-ProRule" id="PRU00284"/>
    </source>
</evidence>
<dbReference type="PRINTS" id="PR00260">
    <property type="entry name" value="CHEMTRNSDUCR"/>
</dbReference>
<dbReference type="PROSITE" id="PS50885">
    <property type="entry name" value="HAMP"/>
    <property type="match status" value="1"/>
</dbReference>
<keyword evidence="5" id="KW-1133">Transmembrane helix</keyword>
<name>A0ABS4KRJ8_9CLOT</name>
<accession>A0ABS4KRJ8</accession>
<dbReference type="SUPFAM" id="SSF58104">
    <property type="entry name" value="Methyl-accepting chemotaxis protein (MCP) signaling domain"/>
    <property type="match status" value="1"/>
</dbReference>
<sequence length="570" mass="63973">METFKKIKIKNRLITSFLIVALLILVVGAIGISSLKKVNSNSRSMYSYNLQNVYTLSVLKQNSVENENYILQLIYMKDMSKKAQLEQQIQQNSSQNAEKIQKFSSVNMTESEKKIWTKFLSERSRYSSIREGAIEYINNNDVQNAVKQYSFMSNIKSDMFKSLDELIKINDDTAKNADTNNYLVYIRSRTIMIIFILIGLLLAVIIGIFMANYINVPLNKIKKFAELLSEYNLSYKWEIQRGDEFGQSGEALHKAQDNIKNIIKTITSDSEDMSAASEELSATSEELSAKFEDINQSTSEIIKAIVDNSDSSEKINASVEEINANVNELTDKVLESNNLSSEAKGRAIEIKSKVKSSIKESKELYEEKQNNILKSIEDGKVVEDIKVMSQTIASIADQTNLLALNAAIEAARAGEQGKGFAVVADEVRNLAEQSAEAVTGIQDTIEKVQYAFKNLSNNSNDILKFIQENMLEKFKYFSSIGDKYENDADYISNMSGEIECMSKQLSDTINEVSQAVQAMTGNSKESSEHTNIIKDSVDEVNKAMEQVAATAQNQAEMAQALNEMVQKFKM</sequence>
<gene>
    <name evidence="8" type="ORF">J2Z42_001329</name>
</gene>
<dbReference type="SMART" id="SM00283">
    <property type="entry name" value="MA"/>
    <property type="match status" value="1"/>
</dbReference>
<feature type="transmembrane region" description="Helical" evidence="5">
    <location>
        <begin position="191"/>
        <end position="214"/>
    </location>
</feature>
<keyword evidence="4" id="KW-0175">Coiled coil</keyword>
<proteinExistence type="inferred from homology"/>
<dbReference type="EMBL" id="JAGGLM010000006">
    <property type="protein sequence ID" value="MBP2032655.1"/>
    <property type="molecule type" value="Genomic_DNA"/>
</dbReference>
<keyword evidence="5" id="KW-0812">Transmembrane</keyword>
<dbReference type="PANTHER" id="PTHR32089">
    <property type="entry name" value="METHYL-ACCEPTING CHEMOTAXIS PROTEIN MCPB"/>
    <property type="match status" value="1"/>
</dbReference>
<comment type="similarity">
    <text evidence="2">Belongs to the methyl-accepting chemotaxis (MCP) protein family.</text>
</comment>
<evidence type="ECO:0000313" key="9">
    <source>
        <dbReference type="Proteomes" id="UP001519307"/>
    </source>
</evidence>
<dbReference type="RefSeq" id="WP_209701837.1">
    <property type="nucleotide sequence ID" value="NZ_JAGGLM010000006.1"/>
</dbReference>
<dbReference type="InterPro" id="IPR003660">
    <property type="entry name" value="HAMP_dom"/>
</dbReference>
<dbReference type="Proteomes" id="UP001519307">
    <property type="component" value="Unassembled WGS sequence"/>
</dbReference>
<dbReference type="Gene3D" id="1.10.287.950">
    <property type="entry name" value="Methyl-accepting chemotaxis protein"/>
    <property type="match status" value="1"/>
</dbReference>
<dbReference type="InterPro" id="IPR004089">
    <property type="entry name" value="MCPsignal_dom"/>
</dbReference>
<dbReference type="PANTHER" id="PTHR32089:SF112">
    <property type="entry name" value="LYSOZYME-LIKE PROTEIN-RELATED"/>
    <property type="match status" value="1"/>
</dbReference>
<evidence type="ECO:0000259" key="7">
    <source>
        <dbReference type="PROSITE" id="PS50885"/>
    </source>
</evidence>
<evidence type="ECO:0000256" key="2">
    <source>
        <dbReference type="ARBA" id="ARBA00029447"/>
    </source>
</evidence>
<comment type="caution">
    <text evidence="8">The sequence shown here is derived from an EMBL/GenBank/DDBJ whole genome shotgun (WGS) entry which is preliminary data.</text>
</comment>
<dbReference type="Pfam" id="PF12729">
    <property type="entry name" value="4HB_MCP_1"/>
    <property type="match status" value="1"/>
</dbReference>
<evidence type="ECO:0000259" key="6">
    <source>
        <dbReference type="PROSITE" id="PS50111"/>
    </source>
</evidence>
<feature type="domain" description="Methyl-accepting transducer" evidence="6">
    <location>
        <begin position="276"/>
        <end position="520"/>
    </location>
</feature>